<gene>
    <name evidence="2" type="ORF">I8Y23_000033</name>
</gene>
<dbReference type="AlphaFoldDB" id="A0AAN5R6U7"/>
<name>A0AAN5R6U7_RAOPL</name>
<reference evidence="2" key="2">
    <citation type="submission" date="2020-11" db="EMBL/GenBank/DDBJ databases">
        <authorList>
            <consortium name="NCBI Pathogen Detection Project"/>
        </authorList>
    </citation>
    <scope>NUCLEOTIDE SEQUENCE</scope>
    <source>
        <strain evidence="2">MISC063</strain>
    </source>
</reference>
<dbReference type="Proteomes" id="UP000864422">
    <property type="component" value="Unassembled WGS sequence"/>
</dbReference>
<proteinExistence type="predicted"/>
<organism evidence="2 3">
    <name type="scientific">Raoultella planticola</name>
    <name type="common">Klebsiella planticola</name>
    <dbReference type="NCBI Taxonomy" id="575"/>
    <lineage>
        <taxon>Bacteria</taxon>
        <taxon>Pseudomonadati</taxon>
        <taxon>Pseudomonadota</taxon>
        <taxon>Gammaproteobacteria</taxon>
        <taxon>Enterobacterales</taxon>
        <taxon>Enterobacteriaceae</taxon>
        <taxon>Klebsiella/Raoultella group</taxon>
        <taxon>Raoultella</taxon>
    </lineage>
</organism>
<evidence type="ECO:0000313" key="3">
    <source>
        <dbReference type="Proteomes" id="UP000864422"/>
    </source>
</evidence>
<protein>
    <submittedName>
        <fullName evidence="2">Uncharacterized protein</fullName>
    </submittedName>
</protein>
<dbReference type="EMBL" id="DACSEA010000001">
    <property type="protein sequence ID" value="HAT1603762.1"/>
    <property type="molecule type" value="Genomic_DNA"/>
</dbReference>
<comment type="caution">
    <text evidence="2">The sequence shown here is derived from an EMBL/GenBank/DDBJ whole genome shotgun (WGS) entry which is preliminary data.</text>
</comment>
<reference evidence="2" key="1">
    <citation type="journal article" date="2018" name="Genome Biol.">
        <title>SKESA: strategic k-mer extension for scrupulous assemblies.</title>
        <authorList>
            <person name="Souvorov A."/>
            <person name="Agarwala R."/>
            <person name="Lipman D.J."/>
        </authorList>
    </citation>
    <scope>NUCLEOTIDE SEQUENCE</scope>
    <source>
        <strain evidence="2">MISC063</strain>
    </source>
</reference>
<dbReference type="RefSeq" id="WP_164673304.1">
    <property type="nucleotide sequence ID" value="NZ_CP026047.1"/>
</dbReference>
<evidence type="ECO:0000256" key="1">
    <source>
        <dbReference type="SAM" id="MobiDB-lite"/>
    </source>
</evidence>
<dbReference type="GeneID" id="96996927"/>
<feature type="region of interest" description="Disordered" evidence="1">
    <location>
        <begin position="24"/>
        <end position="58"/>
    </location>
</feature>
<evidence type="ECO:0000313" key="2">
    <source>
        <dbReference type="EMBL" id="HAT1603762.1"/>
    </source>
</evidence>
<accession>A0AAN5R6U7</accession>
<sequence>MWWRPPTSAWKRAPRRLWRRASCHSRTRRYPPKPATARRQSTPMLRGGNALEKDAGKT</sequence>